<protein>
    <submittedName>
        <fullName evidence="2">F-box protein</fullName>
    </submittedName>
</protein>
<dbReference type="EMBL" id="JBANAX010000584">
    <property type="protein sequence ID" value="KAL1201732.1"/>
    <property type="molecule type" value="Genomic_DNA"/>
</dbReference>
<reference evidence="2 3" key="1">
    <citation type="submission" date="2024-04" db="EMBL/GenBank/DDBJ databases">
        <title>Genome assembly C_amara_ONT_v2.</title>
        <authorList>
            <person name="Yant L."/>
            <person name="Moore C."/>
            <person name="Slenker M."/>
        </authorList>
    </citation>
    <scope>NUCLEOTIDE SEQUENCE [LARGE SCALE GENOMIC DNA]</scope>
    <source>
        <tissue evidence="2">Leaf</tissue>
    </source>
</reference>
<organism evidence="2 3">
    <name type="scientific">Cardamine amara subsp. amara</name>
    <dbReference type="NCBI Taxonomy" id="228776"/>
    <lineage>
        <taxon>Eukaryota</taxon>
        <taxon>Viridiplantae</taxon>
        <taxon>Streptophyta</taxon>
        <taxon>Embryophyta</taxon>
        <taxon>Tracheophyta</taxon>
        <taxon>Spermatophyta</taxon>
        <taxon>Magnoliopsida</taxon>
        <taxon>eudicotyledons</taxon>
        <taxon>Gunneridae</taxon>
        <taxon>Pentapetalae</taxon>
        <taxon>rosids</taxon>
        <taxon>malvids</taxon>
        <taxon>Brassicales</taxon>
        <taxon>Brassicaceae</taxon>
        <taxon>Cardamineae</taxon>
        <taxon>Cardamine</taxon>
    </lineage>
</organism>
<dbReference type="SUPFAM" id="SSF81383">
    <property type="entry name" value="F-box domain"/>
    <property type="match status" value="1"/>
</dbReference>
<sequence length="135" mass="15850">MALHILDKDFLCFSQFAMEEKHHNPKSHTCLRLDMSHFWSELPLDLLSLVFERLSYANFQRAKSVCSPWYSASRQSVPQKHQIHWLILSPENNNKNSSCMLFNPEEKDKLYKTQDLSVEFTKNICIATNGSWLLM</sequence>
<evidence type="ECO:0000313" key="3">
    <source>
        <dbReference type="Proteomes" id="UP001558713"/>
    </source>
</evidence>
<dbReference type="InterPro" id="IPR001810">
    <property type="entry name" value="F-box_dom"/>
</dbReference>
<keyword evidence="3" id="KW-1185">Reference proteome</keyword>
<gene>
    <name evidence="2" type="ORF">V5N11_006272</name>
</gene>
<evidence type="ECO:0000313" key="2">
    <source>
        <dbReference type="EMBL" id="KAL1201732.1"/>
    </source>
</evidence>
<dbReference type="SMART" id="SM00256">
    <property type="entry name" value="FBOX"/>
    <property type="match status" value="1"/>
</dbReference>
<evidence type="ECO:0000259" key="1">
    <source>
        <dbReference type="SMART" id="SM00256"/>
    </source>
</evidence>
<proteinExistence type="predicted"/>
<dbReference type="AlphaFoldDB" id="A0ABD1A4K5"/>
<accession>A0ABD1A4K5</accession>
<comment type="caution">
    <text evidence="2">The sequence shown here is derived from an EMBL/GenBank/DDBJ whole genome shotgun (WGS) entry which is preliminary data.</text>
</comment>
<dbReference type="InterPro" id="IPR036047">
    <property type="entry name" value="F-box-like_dom_sf"/>
</dbReference>
<feature type="domain" description="F-box" evidence="1">
    <location>
        <begin position="42"/>
        <end position="82"/>
    </location>
</feature>
<dbReference type="Gene3D" id="1.20.1280.50">
    <property type="match status" value="1"/>
</dbReference>
<dbReference type="Pfam" id="PF00646">
    <property type="entry name" value="F-box"/>
    <property type="match status" value="1"/>
</dbReference>
<dbReference type="PANTHER" id="PTHR33110">
    <property type="entry name" value="F-BOX/KELCH-REPEAT PROTEIN-RELATED"/>
    <property type="match status" value="1"/>
</dbReference>
<name>A0ABD1A4K5_CARAN</name>
<dbReference type="Proteomes" id="UP001558713">
    <property type="component" value="Unassembled WGS sequence"/>
</dbReference>
<dbReference type="PANTHER" id="PTHR33110:SF71">
    <property type="entry name" value="F-BOX_KELCH-REPEAT PROTEIN"/>
    <property type="match status" value="1"/>
</dbReference>